<dbReference type="EMBL" id="KP797973">
    <property type="protein sequence ID" value="AJQ20990.1"/>
    <property type="molecule type" value="Genomic_DNA"/>
</dbReference>
<feature type="transmembrane region" description="Helical" evidence="1">
    <location>
        <begin position="29"/>
        <end position="51"/>
    </location>
</feature>
<feature type="transmembrane region" description="Helical" evidence="1">
    <location>
        <begin position="6"/>
        <end position="22"/>
    </location>
</feature>
<sequence length="369" mass="42117">MIYLLFAVPVILAILFVIYHRKTHEPKETLIATAIVIVLSCLIQSGLYAAFSLGSSGDVEILNGYVTDKQRNKVGCEHSYECMCYYTTSCSGSGNNRSCTQTRHCSTCYEHSYDVDWDVLTTVGDLSIDRIDRQGTTEPPRWAQVKIGEPAAREHSYMNYVLGNKDSLFSKSDQQFAEKFKEHIPSYPRVYDYYRVTRVLNMSGMDIPVDYWNDYLNNTLKTLGASRQVNIVWVVTSGQPVEYFQGLLYAWSGGKKNDVIVVTDISKDMKINWGKSTSFADGMNNMELHSRNGLSLTGKPMGISVFQEVAVNISKGYNRVEMKEMEYLKWRDLKTWEVIIVVLFGCIPFTAVFILGRMQYNGRTYKRLF</sequence>
<keyword evidence="1" id="KW-0472">Membrane</keyword>
<gene>
    <name evidence="2" type="primary">171</name>
    <name evidence="2" type="ORF">DET7_171</name>
</gene>
<keyword evidence="1" id="KW-1133">Transmembrane helix</keyword>
<evidence type="ECO:0000313" key="2">
    <source>
        <dbReference type="EMBL" id="AJQ20990.1"/>
    </source>
</evidence>
<proteinExistence type="predicted"/>
<accession>A0A0C5PSE7</accession>
<keyword evidence="1" id="KW-0812">Transmembrane</keyword>
<dbReference type="GeneID" id="24366716"/>
<dbReference type="RefSeq" id="YP_009140348.1">
    <property type="nucleotide sequence ID" value="NC_027119.1"/>
</dbReference>
<reference evidence="2 3" key="1">
    <citation type="journal article" date="2015" name="Genome Announc.">
        <title>Genome Sequence of Salmonella enterica Phage Det7.</title>
        <authorList>
            <person name="Casjens S.R."/>
            <person name="Jacobs-Sera D."/>
            <person name="Hatfull G.F."/>
            <person name="Hendrix R.W."/>
        </authorList>
    </citation>
    <scope>NUCLEOTIDE SEQUENCE [LARGE SCALE GENOMIC DNA]</scope>
</reference>
<keyword evidence="3" id="KW-1185">Reference proteome</keyword>
<organism evidence="2 3">
    <name type="scientific">Salmonella phage Det7</name>
    <dbReference type="NCBI Taxonomy" id="454798"/>
    <lineage>
        <taxon>Viruses</taxon>
        <taxon>Duplodnaviria</taxon>
        <taxon>Heunggongvirae</taxon>
        <taxon>Uroviricota</taxon>
        <taxon>Caudoviricetes</taxon>
        <taxon>Pantevenvirales</taxon>
        <taxon>Ackermannviridae</taxon>
        <taxon>Cvivirinae</taxon>
        <taxon>Kuttervirus</taxon>
        <taxon>Kuttervirus Det7</taxon>
    </lineage>
</organism>
<feature type="transmembrane region" description="Helical" evidence="1">
    <location>
        <begin position="336"/>
        <end position="356"/>
    </location>
</feature>
<evidence type="ECO:0000313" key="3">
    <source>
        <dbReference type="Proteomes" id="UP000032405"/>
    </source>
</evidence>
<dbReference type="Proteomes" id="UP000032405">
    <property type="component" value="Segment"/>
</dbReference>
<protein>
    <submittedName>
        <fullName evidence="2">Uncharacterized protein</fullName>
    </submittedName>
</protein>
<dbReference type="KEGG" id="vg:24366716"/>
<evidence type="ECO:0000256" key="1">
    <source>
        <dbReference type="SAM" id="Phobius"/>
    </source>
</evidence>
<name>A0A0C5PSE7_9CAUD</name>